<proteinExistence type="predicted"/>
<gene>
    <name evidence="1" type="ORF">PPENT_87.1.T0680240</name>
</gene>
<reference evidence="1" key="1">
    <citation type="submission" date="2021-01" db="EMBL/GenBank/DDBJ databases">
        <authorList>
            <consortium name="Genoscope - CEA"/>
            <person name="William W."/>
        </authorList>
    </citation>
    <scope>NUCLEOTIDE SEQUENCE</scope>
</reference>
<evidence type="ECO:0000313" key="1">
    <source>
        <dbReference type="EMBL" id="CAD8178047.1"/>
    </source>
</evidence>
<dbReference type="Proteomes" id="UP000689195">
    <property type="component" value="Unassembled WGS sequence"/>
</dbReference>
<evidence type="ECO:0000313" key="2">
    <source>
        <dbReference type="Proteomes" id="UP000689195"/>
    </source>
</evidence>
<protein>
    <submittedName>
        <fullName evidence="1">Uncharacterized protein</fullName>
    </submittedName>
</protein>
<dbReference type="OrthoDB" id="319815at2759"/>
<name>A0A8S1VMB1_9CILI</name>
<comment type="caution">
    <text evidence="1">The sequence shown here is derived from an EMBL/GenBank/DDBJ whole genome shotgun (WGS) entry which is preliminary data.</text>
</comment>
<dbReference type="AlphaFoldDB" id="A0A8S1VMB1"/>
<dbReference type="EMBL" id="CAJJDO010000068">
    <property type="protein sequence ID" value="CAD8178047.1"/>
    <property type="molecule type" value="Genomic_DNA"/>
</dbReference>
<accession>A0A8S1VMB1</accession>
<organism evidence="1 2">
    <name type="scientific">Paramecium pentaurelia</name>
    <dbReference type="NCBI Taxonomy" id="43138"/>
    <lineage>
        <taxon>Eukaryota</taxon>
        <taxon>Sar</taxon>
        <taxon>Alveolata</taxon>
        <taxon>Ciliophora</taxon>
        <taxon>Intramacronucleata</taxon>
        <taxon>Oligohymenophorea</taxon>
        <taxon>Peniculida</taxon>
        <taxon>Parameciidae</taxon>
        <taxon>Paramecium</taxon>
    </lineage>
</organism>
<keyword evidence="2" id="KW-1185">Reference proteome</keyword>
<sequence>MRCTQADHLNQQIIGVCIDSQCQQQRTYCNFCLASHDDWIRKRVLIAQNVEQKAQECKLALDSQLNKFINLYNINLVQLPKLGLSQIDQLIKGLNLIELWEKTLLNQFLQSIEQIKQIVKEILENQKKQTNLNQTDNLQILKPFEIKEQIFEQQINPNLIKPNLRPFTFELMNQNTIKQEVGCYAIAINKDNSIVLAGCGMQIKVFDLKQGKLNESQLQVIINKMFQHQTL</sequence>